<gene>
    <name evidence="1" type="ORF">GIB67_038236</name>
</gene>
<feature type="non-terminal residue" evidence="1">
    <location>
        <position position="65"/>
    </location>
</feature>
<proteinExistence type="predicted"/>
<organism evidence="1 2">
    <name type="scientific">Kingdonia uniflora</name>
    <dbReference type="NCBI Taxonomy" id="39325"/>
    <lineage>
        <taxon>Eukaryota</taxon>
        <taxon>Viridiplantae</taxon>
        <taxon>Streptophyta</taxon>
        <taxon>Embryophyta</taxon>
        <taxon>Tracheophyta</taxon>
        <taxon>Spermatophyta</taxon>
        <taxon>Magnoliopsida</taxon>
        <taxon>Ranunculales</taxon>
        <taxon>Circaeasteraceae</taxon>
        <taxon>Kingdonia</taxon>
    </lineage>
</organism>
<name>A0A7J7NGY5_9MAGN</name>
<dbReference type="Proteomes" id="UP000541444">
    <property type="component" value="Unassembled WGS sequence"/>
</dbReference>
<dbReference type="AlphaFoldDB" id="A0A7J7NGY5"/>
<reference evidence="1 2" key="1">
    <citation type="journal article" date="2020" name="IScience">
        <title>Genome Sequencing of the Endangered Kingdonia uniflora (Circaeasteraceae, Ranunculales) Reveals Potential Mechanisms of Evolutionary Specialization.</title>
        <authorList>
            <person name="Sun Y."/>
            <person name="Deng T."/>
            <person name="Zhang A."/>
            <person name="Moore M.J."/>
            <person name="Landis J.B."/>
            <person name="Lin N."/>
            <person name="Zhang H."/>
            <person name="Zhang X."/>
            <person name="Huang J."/>
            <person name="Zhang X."/>
            <person name="Sun H."/>
            <person name="Wang H."/>
        </authorList>
    </citation>
    <scope>NUCLEOTIDE SEQUENCE [LARGE SCALE GENOMIC DNA]</scope>
    <source>
        <strain evidence="1">TB1705</strain>
        <tissue evidence="1">Leaf</tissue>
    </source>
</reference>
<accession>A0A7J7NGY5</accession>
<keyword evidence="2" id="KW-1185">Reference proteome</keyword>
<evidence type="ECO:0000313" key="1">
    <source>
        <dbReference type="EMBL" id="KAF6166499.1"/>
    </source>
</evidence>
<comment type="caution">
    <text evidence="1">The sequence shown here is derived from an EMBL/GenBank/DDBJ whole genome shotgun (WGS) entry which is preliminary data.</text>
</comment>
<evidence type="ECO:0000313" key="2">
    <source>
        <dbReference type="Proteomes" id="UP000541444"/>
    </source>
</evidence>
<sequence length="65" mass="7549">RNRTPDSLKSNPIVLDFSISASSVTVEVSEKTSNMSFLDRNESRFLHFARTWEGFHLLVWLKPPR</sequence>
<dbReference type="EMBL" id="JACGCM010000790">
    <property type="protein sequence ID" value="KAF6166499.1"/>
    <property type="molecule type" value="Genomic_DNA"/>
</dbReference>
<protein>
    <submittedName>
        <fullName evidence="1">Uncharacterized protein</fullName>
    </submittedName>
</protein>